<feature type="compositionally biased region" description="Basic and acidic residues" evidence="11">
    <location>
        <begin position="485"/>
        <end position="495"/>
    </location>
</feature>
<evidence type="ECO:0000256" key="3">
    <source>
        <dbReference type="ARBA" id="ARBA00022527"/>
    </source>
</evidence>
<dbReference type="InterPro" id="IPR017441">
    <property type="entry name" value="Protein_kinase_ATP_BS"/>
</dbReference>
<gene>
    <name evidence="13" type="ORF">AW171_hschr52874</name>
</gene>
<dbReference type="PROSITE" id="PS50011">
    <property type="entry name" value="PROTEIN_KINASE_DOM"/>
    <property type="match status" value="1"/>
</dbReference>
<feature type="region of interest" description="Disordered" evidence="11">
    <location>
        <begin position="973"/>
        <end position="1021"/>
    </location>
</feature>
<dbReference type="InterPro" id="IPR008271">
    <property type="entry name" value="Ser/Thr_kinase_AS"/>
</dbReference>
<evidence type="ECO:0000256" key="1">
    <source>
        <dbReference type="ARBA" id="ARBA00010006"/>
    </source>
</evidence>
<feature type="domain" description="Protein kinase" evidence="12">
    <location>
        <begin position="188"/>
        <end position="451"/>
    </location>
</feature>
<dbReference type="EC" id="2.7.11.1" evidence="2"/>
<evidence type="ECO:0000256" key="5">
    <source>
        <dbReference type="ARBA" id="ARBA00022741"/>
    </source>
</evidence>
<evidence type="ECO:0000256" key="11">
    <source>
        <dbReference type="SAM" id="MobiDB-lite"/>
    </source>
</evidence>
<dbReference type="CDD" id="cd05581">
    <property type="entry name" value="STKc_PDK1"/>
    <property type="match status" value="1"/>
</dbReference>
<evidence type="ECO:0000259" key="12">
    <source>
        <dbReference type="PROSITE" id="PS50011"/>
    </source>
</evidence>
<feature type="region of interest" description="Disordered" evidence="11">
    <location>
        <begin position="476"/>
        <end position="495"/>
    </location>
</feature>
<dbReference type="InterPro" id="IPR050236">
    <property type="entry name" value="Ser_Thr_kinase_AGC"/>
</dbReference>
<feature type="binding site" evidence="10">
    <location>
        <position position="217"/>
    </location>
    <ligand>
        <name>ATP</name>
        <dbReference type="ChEBI" id="CHEBI:30616"/>
    </ligand>
</feature>
<feature type="compositionally biased region" description="Low complexity" evidence="11">
    <location>
        <begin position="509"/>
        <end position="528"/>
    </location>
</feature>
<dbReference type="InterPro" id="IPR039046">
    <property type="entry name" value="PDPK1"/>
</dbReference>
<organism evidence="13 14">
    <name type="scientific">Eremothecium sinecaudum</name>
    <dbReference type="NCBI Taxonomy" id="45286"/>
    <lineage>
        <taxon>Eukaryota</taxon>
        <taxon>Fungi</taxon>
        <taxon>Dikarya</taxon>
        <taxon>Ascomycota</taxon>
        <taxon>Saccharomycotina</taxon>
        <taxon>Saccharomycetes</taxon>
        <taxon>Saccharomycetales</taxon>
        <taxon>Saccharomycetaceae</taxon>
        <taxon>Eremothecium</taxon>
    </lineage>
</organism>
<dbReference type="GO" id="GO:0010606">
    <property type="term" value="P:positive regulation of cytoplasmic mRNA processing body assembly"/>
    <property type="evidence" value="ECO:0007669"/>
    <property type="project" value="UniProtKB-ARBA"/>
</dbReference>
<comment type="catalytic activity">
    <reaction evidence="9">
        <text>L-seryl-[protein] + ATP = O-phospho-L-seryl-[protein] + ADP + H(+)</text>
        <dbReference type="Rhea" id="RHEA:17989"/>
        <dbReference type="Rhea" id="RHEA-COMP:9863"/>
        <dbReference type="Rhea" id="RHEA-COMP:11604"/>
        <dbReference type="ChEBI" id="CHEBI:15378"/>
        <dbReference type="ChEBI" id="CHEBI:29999"/>
        <dbReference type="ChEBI" id="CHEBI:30616"/>
        <dbReference type="ChEBI" id="CHEBI:83421"/>
        <dbReference type="ChEBI" id="CHEBI:456216"/>
        <dbReference type="EC" id="2.7.11.1"/>
    </reaction>
</comment>
<accession>A0A0X8HT42</accession>
<dbReference type="PANTHER" id="PTHR24356:SF163">
    <property type="entry name" value="3-PHOSPHOINOSITIDE-DEPENDENT PROTEIN KINASE 1-RELATED"/>
    <property type="match status" value="1"/>
</dbReference>
<feature type="region of interest" description="Disordered" evidence="11">
    <location>
        <begin position="873"/>
        <end position="940"/>
    </location>
</feature>
<evidence type="ECO:0000256" key="4">
    <source>
        <dbReference type="ARBA" id="ARBA00022679"/>
    </source>
</evidence>
<feature type="compositionally biased region" description="Polar residues" evidence="11">
    <location>
        <begin position="88"/>
        <end position="104"/>
    </location>
</feature>
<dbReference type="GO" id="GO:0060211">
    <property type="term" value="P:regulation of nuclear-transcribed mRNA poly(A) tail shortening"/>
    <property type="evidence" value="ECO:0007669"/>
    <property type="project" value="UniProtKB-ARBA"/>
</dbReference>
<dbReference type="FunFam" id="1.10.510.10:FF:000534">
    <property type="entry name" value="Serine/threonine-protein kinase PKH2"/>
    <property type="match status" value="1"/>
</dbReference>
<dbReference type="GO" id="GO:0004674">
    <property type="term" value="F:protein serine/threonine kinase activity"/>
    <property type="evidence" value="ECO:0007669"/>
    <property type="project" value="UniProtKB-KW"/>
</dbReference>
<dbReference type="AlphaFoldDB" id="A0A0X8HT42"/>
<keyword evidence="6" id="KW-0418">Kinase</keyword>
<dbReference type="Gene3D" id="2.30.29.30">
    <property type="entry name" value="Pleckstrin-homology domain (PH domain)/Phosphotyrosine-binding domain (PTB)"/>
    <property type="match status" value="1"/>
</dbReference>
<feature type="region of interest" description="Disordered" evidence="11">
    <location>
        <begin position="507"/>
        <end position="556"/>
    </location>
</feature>
<evidence type="ECO:0000256" key="7">
    <source>
        <dbReference type="ARBA" id="ARBA00022840"/>
    </source>
</evidence>
<evidence type="ECO:0000256" key="6">
    <source>
        <dbReference type="ARBA" id="ARBA00022777"/>
    </source>
</evidence>
<name>A0A0X8HT42_9SACH</name>
<dbReference type="InterPro" id="IPR011009">
    <property type="entry name" value="Kinase-like_dom_sf"/>
</dbReference>
<dbReference type="InterPro" id="IPR000719">
    <property type="entry name" value="Prot_kinase_dom"/>
</dbReference>
<feature type="compositionally biased region" description="Low complexity" evidence="11">
    <location>
        <begin position="913"/>
        <end position="940"/>
    </location>
</feature>
<dbReference type="Pfam" id="PF00069">
    <property type="entry name" value="Pkinase"/>
    <property type="match status" value="1"/>
</dbReference>
<dbReference type="PANTHER" id="PTHR24356">
    <property type="entry name" value="SERINE/THREONINE-PROTEIN KINASE"/>
    <property type="match status" value="1"/>
</dbReference>
<comment type="similarity">
    <text evidence="1">Belongs to the protein kinase superfamily. AGC Ser/Thr protein kinase family. PDPK1 subfamily.</text>
</comment>
<dbReference type="GO" id="GO:0032511">
    <property type="term" value="P:late endosome to vacuole transport via multivesicular body sorting pathway"/>
    <property type="evidence" value="ECO:0007669"/>
    <property type="project" value="UniProtKB-ARBA"/>
</dbReference>
<proteinExistence type="inferred from homology"/>
<evidence type="ECO:0000313" key="14">
    <source>
        <dbReference type="Proteomes" id="UP000243052"/>
    </source>
</evidence>
<comment type="catalytic activity">
    <reaction evidence="8">
        <text>L-threonyl-[protein] + ATP = O-phospho-L-threonyl-[protein] + ADP + H(+)</text>
        <dbReference type="Rhea" id="RHEA:46608"/>
        <dbReference type="Rhea" id="RHEA-COMP:11060"/>
        <dbReference type="Rhea" id="RHEA-COMP:11605"/>
        <dbReference type="ChEBI" id="CHEBI:15378"/>
        <dbReference type="ChEBI" id="CHEBI:30013"/>
        <dbReference type="ChEBI" id="CHEBI:30616"/>
        <dbReference type="ChEBI" id="CHEBI:61977"/>
        <dbReference type="ChEBI" id="CHEBI:456216"/>
        <dbReference type="EC" id="2.7.11.1"/>
    </reaction>
</comment>
<evidence type="ECO:0000256" key="9">
    <source>
        <dbReference type="ARBA" id="ARBA00048679"/>
    </source>
</evidence>
<feature type="compositionally biased region" description="Acidic residues" evidence="11">
    <location>
        <begin position="105"/>
        <end position="114"/>
    </location>
</feature>
<keyword evidence="3" id="KW-0723">Serine/threonine-protein kinase</keyword>
<dbReference type="Proteomes" id="UP000243052">
    <property type="component" value="Chromosome v"/>
</dbReference>
<dbReference type="RefSeq" id="XP_017987941.1">
    <property type="nucleotide sequence ID" value="XM_018132778.1"/>
</dbReference>
<keyword evidence="4" id="KW-0808">Transferase</keyword>
<dbReference type="SUPFAM" id="SSF56112">
    <property type="entry name" value="Protein kinase-like (PK-like)"/>
    <property type="match status" value="1"/>
</dbReference>
<dbReference type="PROSITE" id="PS00107">
    <property type="entry name" value="PROTEIN_KINASE_ATP"/>
    <property type="match status" value="1"/>
</dbReference>
<dbReference type="InterPro" id="IPR011993">
    <property type="entry name" value="PH-like_dom_sf"/>
</dbReference>
<dbReference type="GO" id="GO:0000196">
    <property type="term" value="P:cell integrity MAPK cascade"/>
    <property type="evidence" value="ECO:0007669"/>
    <property type="project" value="UniProtKB-ARBA"/>
</dbReference>
<dbReference type="Gene3D" id="3.30.200.20">
    <property type="entry name" value="Phosphorylase Kinase, domain 1"/>
    <property type="match status" value="1"/>
</dbReference>
<dbReference type="Gene3D" id="1.10.510.10">
    <property type="entry name" value="Transferase(Phosphotransferase) domain 1"/>
    <property type="match status" value="1"/>
</dbReference>
<dbReference type="STRING" id="45286.A0A0X8HT42"/>
<protein>
    <recommendedName>
        <fullName evidence="2">non-specific serine/threonine protein kinase</fullName>
        <ecNumber evidence="2">2.7.11.1</ecNumber>
    </recommendedName>
</protein>
<feature type="region of interest" description="Disordered" evidence="11">
    <location>
        <begin position="88"/>
        <end position="132"/>
    </location>
</feature>
<evidence type="ECO:0000256" key="8">
    <source>
        <dbReference type="ARBA" id="ARBA00047899"/>
    </source>
</evidence>
<keyword evidence="14" id="KW-1185">Reference proteome</keyword>
<keyword evidence="7 10" id="KW-0067">ATP-binding</keyword>
<reference evidence="13 14" key="1">
    <citation type="submission" date="2016-01" db="EMBL/GenBank/DDBJ databases">
        <title>Genome sequence of the yeast Holleya sinecauda.</title>
        <authorList>
            <person name="Dietrich F.S."/>
        </authorList>
    </citation>
    <scope>NUCLEOTIDE SEQUENCE [LARGE SCALE GENOMIC DNA]</scope>
    <source>
        <strain evidence="13 14">ATCC 58844</strain>
    </source>
</reference>
<sequence length="1021" mass="113966">MSYEHEKPLMPDDKFKLDGRMQAEYGEDITTGGSSRPVEKYLYSTGNVNYSNGIGVHGGDISRPEIGRAITDSRNFIFVDHQGLKRQVNNRSPNGLAVSENSIVSDDEDGDADDQYSLPLSEDSLSDNIDRPESTLNTQLASLSVAEAYRKRHEEWAEKGSAKVVRSTTDPETGKVTKQVIRRGIKDFKFGEALGDGSYSTVVLATCIESGKKYAAKILNKEYLIKQKKVKYVNIEKNTLQRLNSSRISGIIKLYFTFQDEANLYFILEYAPNGDLLSLMKKYNTLNEDCTRYYGAQILDAISHLHKHGIVHRDIKPENILLDKTMKVKLTDFGTAKLLDIQEETKSYDLHTRSKSFVGTAEYVSPELLNDNWVDHRCDIWALGCILFQMIAGKPPFKAANEYLIFQKVMKVQYAFSAGFPMAVRDLVKQILVKNPDLRLSIPQIRKHPFFAEIDFENGGAWSKPAPELSPYKVTSKAMQALPSPKEKLPNHNSDRLKKNLQNIKAVTSTPSRASNNSSSSHDNNSSSGRNTRQNNNDITSEVPKRRPISSAGTGASSAAFAALYKRRTSHYYSKHSSSPVVPVPNAPHSAPTTSGAVPNTPFTFAMGNRSTTTATETSAAGAHKKNTTPAQLMNATDIFWSFYLTRLDERVLKTGELKMAVIKNQALERKVDRVNAVMVDTVKNLSKGSLLSQVVRNGGHNTGFRNVDKSSGNEEDFYKESTVNWEMVAEEYKVKSTSHDETEVENNMTNRFKRLFSGLRSGESNEIAQADNYQQRMLVLTTYARLLVLVKTKKPSKEVNETYEQQYEINIDLPGIHIKEVTSENQEYGTFVIQTPFSSFVFNCPHGELSTWIETFKVAISKNSARLLVEASEHEPNPMANTAAKLSTGKLPQMPSKSDIRSPVTQNEEPPSSKAKTAASANNMTTKSSSSSSSSAAASRIEVKHERLFDHFVFRKNHERPQAQPVPHSTALLHGLPILPPSSNEAQKMIPKQSGSTALRNRPKAHSTRMFTKSERSLRR</sequence>
<dbReference type="GeneID" id="28724217"/>
<dbReference type="OrthoDB" id="347657at2759"/>
<keyword evidence="5 10" id="KW-0547">Nucleotide-binding</keyword>
<feature type="compositionally biased region" description="Polar residues" evidence="11">
    <location>
        <begin position="529"/>
        <end position="540"/>
    </location>
</feature>
<evidence type="ECO:0000313" key="13">
    <source>
        <dbReference type="EMBL" id="AMD20945.1"/>
    </source>
</evidence>
<feature type="region of interest" description="Disordered" evidence="11">
    <location>
        <begin position="575"/>
        <end position="599"/>
    </location>
</feature>
<evidence type="ECO:0000256" key="10">
    <source>
        <dbReference type="PROSITE-ProRule" id="PRU10141"/>
    </source>
</evidence>
<dbReference type="EMBL" id="CP014245">
    <property type="protein sequence ID" value="AMD20945.1"/>
    <property type="molecule type" value="Genomic_DNA"/>
</dbReference>
<dbReference type="GO" id="GO:0005524">
    <property type="term" value="F:ATP binding"/>
    <property type="evidence" value="ECO:0007669"/>
    <property type="project" value="UniProtKB-UniRule"/>
</dbReference>
<dbReference type="SMART" id="SM00220">
    <property type="entry name" value="S_TKc"/>
    <property type="match status" value="1"/>
</dbReference>
<dbReference type="FunFam" id="3.30.200.20:FF:000191">
    <property type="entry name" value="3-phosphoinositide-dependent protein kinase 2-like"/>
    <property type="match status" value="1"/>
</dbReference>
<dbReference type="GO" id="GO:0005938">
    <property type="term" value="C:cell cortex"/>
    <property type="evidence" value="ECO:0007669"/>
    <property type="project" value="UniProtKB-ARBA"/>
</dbReference>
<dbReference type="PROSITE" id="PS00108">
    <property type="entry name" value="PROTEIN_KINASE_ST"/>
    <property type="match status" value="1"/>
</dbReference>
<evidence type="ECO:0000256" key="2">
    <source>
        <dbReference type="ARBA" id="ARBA00012513"/>
    </source>
</evidence>